<sequence length="467" mass="51325">MLGLDALQQKPENAERSHFTIAGIHGMPYIPFNGVGPVPGAGWKGYCPHLSPQLIPWHRAFLALYEQTLGDEVQALALGYTDENASVYREAAQKLRLPYWDWASDSSLPHSSKQEYITVNGPNGEVLLHNPLYNYRWQTYPLNETLFPGQNNTGPVTTRDKDSKDVASFVKDGVYRTFSSAKTYDEMASMSVPGSSFEAPHNAIHGSIAGSYVKLELTAFGALFYLHHTNLDRLAAMWTALHNDTIQTIPFTSPGLFSTAPGEVITADSPVKPFYQADGRTFHTGRTVAAIETFGYTYPEVPGGGQGRNENIIAQINKLYGNSTGALKSTAASKSGYQWYVEIQADRTDLPLPCSIDVYVGDSFAGRTTLLSMPTTGITHDELSLTRVVRLYDADNNDYGALENRLINDLRFEVAQEITTLDFKHVPPSLHVSLVREDVTPPSSESELPLYSHRTRVATVSGAALNG</sequence>
<organism evidence="1 2">
    <name type="scientific">Xylaria curta</name>
    <dbReference type="NCBI Taxonomy" id="42375"/>
    <lineage>
        <taxon>Eukaryota</taxon>
        <taxon>Fungi</taxon>
        <taxon>Dikarya</taxon>
        <taxon>Ascomycota</taxon>
        <taxon>Pezizomycotina</taxon>
        <taxon>Sordariomycetes</taxon>
        <taxon>Xylariomycetidae</taxon>
        <taxon>Xylariales</taxon>
        <taxon>Xylariaceae</taxon>
        <taxon>Xylaria</taxon>
    </lineage>
</organism>
<protein>
    <submittedName>
        <fullName evidence="1">Uncharacterized protein</fullName>
    </submittedName>
</protein>
<evidence type="ECO:0000313" key="2">
    <source>
        <dbReference type="Proteomes" id="UP001143856"/>
    </source>
</evidence>
<gene>
    <name evidence="1" type="ORF">NUW58_g5439</name>
</gene>
<keyword evidence="2" id="KW-1185">Reference proteome</keyword>
<dbReference type="Proteomes" id="UP001143856">
    <property type="component" value="Unassembled WGS sequence"/>
</dbReference>
<accession>A0ACC1P414</accession>
<reference evidence="1" key="1">
    <citation type="submission" date="2022-10" db="EMBL/GenBank/DDBJ databases">
        <title>Genome Sequence of Xylaria curta.</title>
        <authorList>
            <person name="Buettner E."/>
        </authorList>
    </citation>
    <scope>NUCLEOTIDE SEQUENCE</scope>
    <source>
        <strain evidence="1">Babe10</strain>
    </source>
</reference>
<comment type="caution">
    <text evidence="1">The sequence shown here is derived from an EMBL/GenBank/DDBJ whole genome shotgun (WGS) entry which is preliminary data.</text>
</comment>
<dbReference type="EMBL" id="JAPDGR010001076">
    <property type="protein sequence ID" value="KAJ2985605.1"/>
    <property type="molecule type" value="Genomic_DNA"/>
</dbReference>
<name>A0ACC1P414_9PEZI</name>
<evidence type="ECO:0000313" key="1">
    <source>
        <dbReference type="EMBL" id="KAJ2985605.1"/>
    </source>
</evidence>
<proteinExistence type="predicted"/>